<sequence length="243" mass="27924">MRAQSFAKKHNIRYEPRKKRSITQLYQEATRILVFGEERDELFTEGSVEPFFFHPNMALIRYKRLLKGDQDPLLEIGSIQPGDSVLDCTLGRGADSIILSHGVGSKGSVTALEKQFDIHYITATGLARYDEADPTFCEAMRRIQTHCTDAYTYLQDQQDASIDHIYLDPLFDAVIEESTPFENLRTKASRDALTAEWVEEAKRVAKKSIILKGHYTSQLFERFGFEREVRKTSKFHYGVIRFG</sequence>
<gene>
    <name evidence="1" type="ORF">IRY55_03095</name>
</gene>
<dbReference type="EMBL" id="JADKPV010000001">
    <property type="protein sequence ID" value="MBF4500339.1"/>
    <property type="molecule type" value="Genomic_DNA"/>
</dbReference>
<name>A0A8J7G8Y2_9BACL</name>
<dbReference type="Gene3D" id="3.40.50.150">
    <property type="entry name" value="Vaccinia Virus protein VP39"/>
    <property type="match status" value="1"/>
</dbReference>
<dbReference type="InterPro" id="IPR029063">
    <property type="entry name" value="SAM-dependent_MTases_sf"/>
</dbReference>
<keyword evidence="2" id="KW-1185">Reference proteome</keyword>
<evidence type="ECO:0000313" key="2">
    <source>
        <dbReference type="Proteomes" id="UP000622653"/>
    </source>
</evidence>
<dbReference type="Pfam" id="PF04445">
    <property type="entry name" value="SAM_MT"/>
    <property type="match status" value="1"/>
</dbReference>
<dbReference type="Proteomes" id="UP000622653">
    <property type="component" value="Unassembled WGS sequence"/>
</dbReference>
<dbReference type="GO" id="GO:0008990">
    <property type="term" value="F:rRNA (guanine-N2-)-methyltransferase activity"/>
    <property type="evidence" value="ECO:0007669"/>
    <property type="project" value="InterPro"/>
</dbReference>
<dbReference type="AlphaFoldDB" id="A0A8J7G8Y2"/>
<dbReference type="RefSeq" id="WP_194561784.1">
    <property type="nucleotide sequence ID" value="NZ_JADKPV010000001.1"/>
</dbReference>
<dbReference type="InterPro" id="IPR007536">
    <property type="entry name" value="16SrRNA_methylTrfase_J"/>
</dbReference>
<protein>
    <submittedName>
        <fullName evidence="1">Class I SAM-dependent methyltransferase</fullName>
    </submittedName>
</protein>
<organism evidence="1 2">
    <name type="scientific">Savagea serpentis</name>
    <dbReference type="NCBI Taxonomy" id="2785297"/>
    <lineage>
        <taxon>Bacteria</taxon>
        <taxon>Bacillati</taxon>
        <taxon>Bacillota</taxon>
        <taxon>Bacilli</taxon>
        <taxon>Bacillales</taxon>
        <taxon>Caryophanaceae</taxon>
        <taxon>Savagea</taxon>
    </lineage>
</organism>
<proteinExistence type="predicted"/>
<accession>A0A8J7G8Y2</accession>
<comment type="caution">
    <text evidence="1">The sequence shown here is derived from an EMBL/GenBank/DDBJ whole genome shotgun (WGS) entry which is preliminary data.</text>
</comment>
<keyword evidence="1" id="KW-0808">Transferase</keyword>
<reference evidence="1" key="1">
    <citation type="submission" date="2020-11" db="EMBL/GenBank/DDBJ databases">
        <title>Multidrug resistant novel bacterium Savagea serpentis sp. nov., isolated from the scats of a vine snake (Ahaetulla nasuta).</title>
        <authorList>
            <person name="Venkata Ramana V."/>
            <person name="Vikas Patil S."/>
            <person name="Yogita Lugani V."/>
        </authorList>
    </citation>
    <scope>NUCLEOTIDE SEQUENCE</scope>
    <source>
        <strain evidence="1">SN6</strain>
    </source>
</reference>
<evidence type="ECO:0000313" key="1">
    <source>
        <dbReference type="EMBL" id="MBF4500339.1"/>
    </source>
</evidence>
<dbReference type="PANTHER" id="PTHR36112:SF1">
    <property type="entry name" value="RIBOSOMAL RNA SMALL SUBUNIT METHYLTRANSFERASE J"/>
    <property type="match status" value="1"/>
</dbReference>
<keyword evidence="1" id="KW-0489">Methyltransferase</keyword>
<dbReference type="SUPFAM" id="SSF53335">
    <property type="entry name" value="S-adenosyl-L-methionine-dependent methyltransferases"/>
    <property type="match status" value="1"/>
</dbReference>
<dbReference type="PANTHER" id="PTHR36112">
    <property type="entry name" value="RIBOSOMAL RNA SMALL SUBUNIT METHYLTRANSFERASE J"/>
    <property type="match status" value="1"/>
</dbReference>